<keyword evidence="5" id="KW-1185">Reference proteome</keyword>
<reference evidence="4" key="2">
    <citation type="submission" date="2021-01" db="EMBL/GenBank/DDBJ databases">
        <authorList>
            <person name="Mieszkin S."/>
            <person name="Pouder E."/>
            <person name="Alain K."/>
        </authorList>
    </citation>
    <scope>NUCLEOTIDE SEQUENCE</scope>
    <source>
        <strain evidence="4">HW T2.11</strain>
    </source>
</reference>
<dbReference type="GO" id="GO:0016853">
    <property type="term" value="F:isomerase activity"/>
    <property type="evidence" value="ECO:0007669"/>
    <property type="project" value="UniProtKB-ARBA"/>
</dbReference>
<evidence type="ECO:0000313" key="5">
    <source>
        <dbReference type="Proteomes" id="UP000708298"/>
    </source>
</evidence>
<dbReference type="AlphaFoldDB" id="A0A964E047"/>
<gene>
    <name evidence="4" type="ORF">ASILVAE211_18235</name>
</gene>
<keyword evidence="2" id="KW-0479">Metal-binding</keyword>
<dbReference type="GO" id="GO:0046872">
    <property type="term" value="F:metal ion binding"/>
    <property type="evidence" value="ECO:0007669"/>
    <property type="project" value="UniProtKB-KW"/>
</dbReference>
<comment type="caution">
    <text evidence="4">The sequence shown here is derived from an EMBL/GenBank/DDBJ whole genome shotgun (WGS) entry which is preliminary data.</text>
</comment>
<sequence>MRLISFLQHGKPTIGMETADGIVDLAAADSAFPDDLGAFVRGGTTLRQAAAWVLASNAPRLAAASLTYRPLIPMPGKMICLGLNYQEHAAEGGYQRPDWPTTFLRCPTSLTAHDAAIMRPIVSEQLDYEAELAVVIGRAIRHASAEEGLDAVYGYSCFNDASVRDYQRKTIQWTMGKNFQQTGAFGPALVTADELPRGAAGLSIVCRLNGQVVQQADTAQMIFPVGETLAMLSECVTLEAGDVIVMGTPSGVGHARKPPLWMRHGDSVEVEIEGVGLLRNFIEDEVASRPSSSSEAA</sequence>
<proteinExistence type="inferred from homology"/>
<dbReference type="Pfam" id="PF01557">
    <property type="entry name" value="FAA_hydrolase"/>
    <property type="match status" value="1"/>
</dbReference>
<evidence type="ECO:0000256" key="1">
    <source>
        <dbReference type="ARBA" id="ARBA00010211"/>
    </source>
</evidence>
<name>A0A964E047_9PROT</name>
<comment type="similarity">
    <text evidence="1">Belongs to the FAH family.</text>
</comment>
<dbReference type="InterPro" id="IPR036663">
    <property type="entry name" value="Fumarylacetoacetase_C_sf"/>
</dbReference>
<evidence type="ECO:0000313" key="4">
    <source>
        <dbReference type="EMBL" id="MCB8877140.1"/>
    </source>
</evidence>
<accession>A0A964E047</accession>
<dbReference type="FunFam" id="3.90.850.10:FF:000002">
    <property type="entry name" value="2-hydroxyhepta-2,4-diene-1,7-dioate isomerase"/>
    <property type="match status" value="1"/>
</dbReference>
<dbReference type="SUPFAM" id="SSF56529">
    <property type="entry name" value="FAH"/>
    <property type="match status" value="1"/>
</dbReference>
<feature type="domain" description="Fumarylacetoacetase-like C-terminal" evidence="3">
    <location>
        <begin position="77"/>
        <end position="281"/>
    </location>
</feature>
<dbReference type="GO" id="GO:0016787">
    <property type="term" value="F:hydrolase activity"/>
    <property type="evidence" value="ECO:0007669"/>
    <property type="project" value="UniProtKB-KW"/>
</dbReference>
<dbReference type="InterPro" id="IPR011234">
    <property type="entry name" value="Fumarylacetoacetase-like_C"/>
</dbReference>
<dbReference type="PANTHER" id="PTHR42796">
    <property type="entry name" value="FUMARYLACETOACETATE HYDROLASE DOMAIN-CONTAINING PROTEIN 2A-RELATED"/>
    <property type="match status" value="1"/>
</dbReference>
<keyword evidence="4" id="KW-0378">Hydrolase</keyword>
<dbReference type="PANTHER" id="PTHR42796:SF4">
    <property type="entry name" value="FUMARYLACETOACETATE HYDROLASE DOMAIN-CONTAINING PROTEIN 2A"/>
    <property type="match status" value="1"/>
</dbReference>
<reference evidence="4" key="1">
    <citation type="journal article" date="2021" name="Microorganisms">
        <title>Acidisoma silvae sp. nov. and Acidisomacellulosilytica sp. nov., Two Acidophilic Bacteria Isolated from Decaying Wood, Hydrolyzing Cellulose and Producing Poly-3-hydroxybutyrate.</title>
        <authorList>
            <person name="Mieszkin S."/>
            <person name="Pouder E."/>
            <person name="Uroz S."/>
            <person name="Simon-Colin C."/>
            <person name="Alain K."/>
        </authorList>
    </citation>
    <scope>NUCLEOTIDE SEQUENCE</scope>
    <source>
        <strain evidence="4">HW T2.11</strain>
    </source>
</reference>
<dbReference type="Gene3D" id="3.90.850.10">
    <property type="entry name" value="Fumarylacetoacetase-like, C-terminal domain"/>
    <property type="match status" value="1"/>
</dbReference>
<dbReference type="RefSeq" id="WP_227322794.1">
    <property type="nucleotide sequence ID" value="NZ_JAESVB010000010.1"/>
</dbReference>
<protein>
    <submittedName>
        <fullName evidence="4">Fumarylacetoacetate hydrolase family protein</fullName>
    </submittedName>
</protein>
<evidence type="ECO:0000259" key="3">
    <source>
        <dbReference type="Pfam" id="PF01557"/>
    </source>
</evidence>
<dbReference type="EMBL" id="JAESVB010000010">
    <property type="protein sequence ID" value="MCB8877140.1"/>
    <property type="molecule type" value="Genomic_DNA"/>
</dbReference>
<dbReference type="GO" id="GO:0019752">
    <property type="term" value="P:carboxylic acid metabolic process"/>
    <property type="evidence" value="ECO:0007669"/>
    <property type="project" value="UniProtKB-ARBA"/>
</dbReference>
<evidence type="ECO:0000256" key="2">
    <source>
        <dbReference type="ARBA" id="ARBA00022723"/>
    </source>
</evidence>
<dbReference type="InterPro" id="IPR051121">
    <property type="entry name" value="FAH"/>
</dbReference>
<dbReference type="Proteomes" id="UP000708298">
    <property type="component" value="Unassembled WGS sequence"/>
</dbReference>
<organism evidence="4 5">
    <name type="scientific">Acidisoma silvae</name>
    <dbReference type="NCBI Taxonomy" id="2802396"/>
    <lineage>
        <taxon>Bacteria</taxon>
        <taxon>Pseudomonadati</taxon>
        <taxon>Pseudomonadota</taxon>
        <taxon>Alphaproteobacteria</taxon>
        <taxon>Acetobacterales</taxon>
        <taxon>Acidocellaceae</taxon>
        <taxon>Acidisoma</taxon>
    </lineage>
</organism>